<proteinExistence type="predicted"/>
<protein>
    <submittedName>
        <fullName evidence="2">Uncharacterized protein</fullName>
    </submittedName>
</protein>
<accession>A0AAN6Y5H0</accession>
<feature type="compositionally biased region" description="Polar residues" evidence="1">
    <location>
        <begin position="1"/>
        <end position="10"/>
    </location>
</feature>
<sequence>MGSINPQSITIRLPSKYSSSPAAPESSSFTHPPLEWLHRTWAVTHSTLSMWRSARNVRITYKPIPSSNGGPVQMDDLVEYESCSAPKPGDAKFPARGIVKAIGGVDTAAAANAGDGDTSSWNWRGRGWLLWLIGSHWEILGWGEREISGGEKERWVVTWFEATLFTKEGVDIYSDRREAGSPELVEEILGELKGLKGAEELVRICEDMKAVEISLPWAEK</sequence>
<reference evidence="2" key="1">
    <citation type="journal article" date="2023" name="Mol. Phylogenet. Evol.">
        <title>Genome-scale phylogeny and comparative genomics of the fungal order Sordariales.</title>
        <authorList>
            <person name="Hensen N."/>
            <person name="Bonometti L."/>
            <person name="Westerberg I."/>
            <person name="Brannstrom I.O."/>
            <person name="Guillou S."/>
            <person name="Cros-Aarteil S."/>
            <person name="Calhoun S."/>
            <person name="Haridas S."/>
            <person name="Kuo A."/>
            <person name="Mondo S."/>
            <person name="Pangilinan J."/>
            <person name="Riley R."/>
            <person name="LaButti K."/>
            <person name="Andreopoulos B."/>
            <person name="Lipzen A."/>
            <person name="Chen C."/>
            <person name="Yan M."/>
            <person name="Daum C."/>
            <person name="Ng V."/>
            <person name="Clum A."/>
            <person name="Steindorff A."/>
            <person name="Ohm R.A."/>
            <person name="Martin F."/>
            <person name="Silar P."/>
            <person name="Natvig D.O."/>
            <person name="Lalanne C."/>
            <person name="Gautier V."/>
            <person name="Ament-Velasquez S.L."/>
            <person name="Kruys A."/>
            <person name="Hutchinson M.I."/>
            <person name="Powell A.J."/>
            <person name="Barry K."/>
            <person name="Miller A.N."/>
            <person name="Grigoriev I.V."/>
            <person name="Debuchy R."/>
            <person name="Gladieux P."/>
            <person name="Hiltunen Thoren M."/>
            <person name="Johannesson H."/>
        </authorList>
    </citation>
    <scope>NUCLEOTIDE SEQUENCE</scope>
    <source>
        <strain evidence="2">PSN293</strain>
    </source>
</reference>
<organism evidence="2 3">
    <name type="scientific">Rhypophila decipiens</name>
    <dbReference type="NCBI Taxonomy" id="261697"/>
    <lineage>
        <taxon>Eukaryota</taxon>
        <taxon>Fungi</taxon>
        <taxon>Dikarya</taxon>
        <taxon>Ascomycota</taxon>
        <taxon>Pezizomycotina</taxon>
        <taxon>Sordariomycetes</taxon>
        <taxon>Sordariomycetidae</taxon>
        <taxon>Sordariales</taxon>
        <taxon>Naviculisporaceae</taxon>
        <taxon>Rhypophila</taxon>
    </lineage>
</organism>
<keyword evidence="3" id="KW-1185">Reference proteome</keyword>
<feature type="region of interest" description="Disordered" evidence="1">
    <location>
        <begin position="1"/>
        <end position="29"/>
    </location>
</feature>
<dbReference type="Proteomes" id="UP001301769">
    <property type="component" value="Unassembled WGS sequence"/>
</dbReference>
<dbReference type="AlphaFoldDB" id="A0AAN6Y5H0"/>
<dbReference type="EMBL" id="MU858116">
    <property type="protein sequence ID" value="KAK4213033.1"/>
    <property type="molecule type" value="Genomic_DNA"/>
</dbReference>
<reference evidence="2" key="2">
    <citation type="submission" date="2023-05" db="EMBL/GenBank/DDBJ databases">
        <authorList>
            <consortium name="Lawrence Berkeley National Laboratory"/>
            <person name="Steindorff A."/>
            <person name="Hensen N."/>
            <person name="Bonometti L."/>
            <person name="Westerberg I."/>
            <person name="Brannstrom I.O."/>
            <person name="Guillou S."/>
            <person name="Cros-Aarteil S."/>
            <person name="Calhoun S."/>
            <person name="Haridas S."/>
            <person name="Kuo A."/>
            <person name="Mondo S."/>
            <person name="Pangilinan J."/>
            <person name="Riley R."/>
            <person name="Labutti K."/>
            <person name="Andreopoulos B."/>
            <person name="Lipzen A."/>
            <person name="Chen C."/>
            <person name="Yanf M."/>
            <person name="Daum C."/>
            <person name="Ng V."/>
            <person name="Clum A."/>
            <person name="Ohm R."/>
            <person name="Martin F."/>
            <person name="Silar P."/>
            <person name="Natvig D."/>
            <person name="Lalanne C."/>
            <person name="Gautier V."/>
            <person name="Ament-Velasquez S.L."/>
            <person name="Kruys A."/>
            <person name="Hutchinson M.I."/>
            <person name="Powell A.J."/>
            <person name="Barry K."/>
            <person name="Miller A.N."/>
            <person name="Grigoriev I.V."/>
            <person name="Debuchy R."/>
            <person name="Gladieux P."/>
            <person name="Thoren M.H."/>
            <person name="Johannesson H."/>
        </authorList>
    </citation>
    <scope>NUCLEOTIDE SEQUENCE</scope>
    <source>
        <strain evidence="2">PSN293</strain>
    </source>
</reference>
<evidence type="ECO:0000313" key="3">
    <source>
        <dbReference type="Proteomes" id="UP001301769"/>
    </source>
</evidence>
<feature type="compositionally biased region" description="Low complexity" evidence="1">
    <location>
        <begin position="14"/>
        <end position="28"/>
    </location>
</feature>
<name>A0AAN6Y5H0_9PEZI</name>
<comment type="caution">
    <text evidence="2">The sequence shown here is derived from an EMBL/GenBank/DDBJ whole genome shotgun (WGS) entry which is preliminary data.</text>
</comment>
<gene>
    <name evidence="2" type="ORF">QBC37DRAFT_286788</name>
</gene>
<evidence type="ECO:0000313" key="2">
    <source>
        <dbReference type="EMBL" id="KAK4213033.1"/>
    </source>
</evidence>
<evidence type="ECO:0000256" key="1">
    <source>
        <dbReference type="SAM" id="MobiDB-lite"/>
    </source>
</evidence>